<accession>A0AAW0GVR9</accession>
<dbReference type="SUPFAM" id="SSF81383">
    <property type="entry name" value="F-box domain"/>
    <property type="match status" value="1"/>
</dbReference>
<dbReference type="Proteomes" id="UP001385951">
    <property type="component" value="Unassembled WGS sequence"/>
</dbReference>
<dbReference type="CDD" id="cd09917">
    <property type="entry name" value="F-box_SF"/>
    <property type="match status" value="1"/>
</dbReference>
<evidence type="ECO:0000313" key="4">
    <source>
        <dbReference type="Proteomes" id="UP001385951"/>
    </source>
</evidence>
<keyword evidence="4" id="KW-1185">Reference proteome</keyword>
<reference evidence="3 4" key="1">
    <citation type="submission" date="2022-09" db="EMBL/GenBank/DDBJ databases">
        <authorList>
            <person name="Palmer J.M."/>
        </authorList>
    </citation>
    <scope>NUCLEOTIDE SEQUENCE [LARGE SCALE GENOMIC DNA]</scope>
    <source>
        <strain evidence="3 4">DSM 7382</strain>
    </source>
</reference>
<dbReference type="InterPro" id="IPR001810">
    <property type="entry name" value="F-box_dom"/>
</dbReference>
<proteinExistence type="predicted"/>
<feature type="domain" description="F-box" evidence="2">
    <location>
        <begin position="55"/>
        <end position="104"/>
    </location>
</feature>
<gene>
    <name evidence="3" type="ORF">QCA50_002551</name>
</gene>
<dbReference type="InterPro" id="IPR036047">
    <property type="entry name" value="F-box-like_dom_sf"/>
</dbReference>
<evidence type="ECO:0000256" key="1">
    <source>
        <dbReference type="SAM" id="MobiDB-lite"/>
    </source>
</evidence>
<evidence type="ECO:0000313" key="3">
    <source>
        <dbReference type="EMBL" id="KAK7695359.1"/>
    </source>
</evidence>
<comment type="caution">
    <text evidence="3">The sequence shown here is derived from an EMBL/GenBank/DDBJ whole genome shotgun (WGS) entry which is preliminary data.</text>
</comment>
<organism evidence="3 4">
    <name type="scientific">Cerrena zonata</name>
    <dbReference type="NCBI Taxonomy" id="2478898"/>
    <lineage>
        <taxon>Eukaryota</taxon>
        <taxon>Fungi</taxon>
        <taxon>Dikarya</taxon>
        <taxon>Basidiomycota</taxon>
        <taxon>Agaricomycotina</taxon>
        <taxon>Agaricomycetes</taxon>
        <taxon>Polyporales</taxon>
        <taxon>Cerrenaceae</taxon>
        <taxon>Cerrena</taxon>
    </lineage>
</organism>
<feature type="region of interest" description="Disordered" evidence="1">
    <location>
        <begin position="1"/>
        <end position="31"/>
    </location>
</feature>
<dbReference type="Pfam" id="PF00646">
    <property type="entry name" value="F-box"/>
    <property type="match status" value="1"/>
</dbReference>
<dbReference type="EMBL" id="JASBNA010000002">
    <property type="protein sequence ID" value="KAK7695359.1"/>
    <property type="molecule type" value="Genomic_DNA"/>
</dbReference>
<name>A0AAW0GVR9_9APHY</name>
<evidence type="ECO:0000259" key="2">
    <source>
        <dbReference type="PROSITE" id="PS50181"/>
    </source>
</evidence>
<sequence>MAYNTRKRAIEAIDAADTSDPEPLTSSPAKRVRRVKETVEKTKPTTTRVRRKGALKELPNMPLDIIYEILSHMRLGDLLNLSRTTKAFRELILTRGAERFWKAALENSQAEGLPPCPEWLSKPAYANLMYSPHCHNCLTGSNVQAVFFVWCVRYCKKCQDELLLKEKATNYRYNVIRATRDLCSVAKIETSKNIKRRSYTYRHVTTTLYFRKSDFEMIQKRIEQGQIDDNDWQKERRTMVWQRRKWAELCKDWHDNLLAAKAKEIQAVRDQRLASVVSKLKELGWEEELNFMALEKSHPLLKLRHMKQARALTEKAWEDIEEEAIELMNQKKVERLNSQYKAPLADRLQHLESWLGQFKDEFCPYIPQLRDVASFSVIKALVDAPPEVEVTFDTFESIKHTIVEQMAVFQHHLKEIIRKWIEDETGLQLSPGVDIFDLAVTSQIRDGGDSNPLESYFFHDRPSVYEEVELDYSAEDRYDTFVDKITQERRWSTSDFHLPWSTVKYVIEAVGEDPACVTIATMNKKDKRWYCAGTCHSDNARMIMNWTVAIAHVAKGEHAGNNPKKILALVKPEEAKQVVPMELAELKLNRSDRCYIYNVLVQTVSFEVGFPSWRPYTRSFDTLARYKKT</sequence>
<dbReference type="AlphaFoldDB" id="A0AAW0GVR9"/>
<protein>
    <recommendedName>
        <fullName evidence="2">F-box domain-containing protein</fullName>
    </recommendedName>
</protein>
<dbReference type="PROSITE" id="PS50181">
    <property type="entry name" value="FBOX"/>
    <property type="match status" value="1"/>
</dbReference>